<evidence type="ECO:0000313" key="2">
    <source>
        <dbReference type="Proteomes" id="UP000031202"/>
    </source>
</evidence>
<reference evidence="1 2" key="1">
    <citation type="submission" date="2014-12" db="EMBL/GenBank/DDBJ databases">
        <title>Genome sequencing of Microbacterium hominis TPW29.</title>
        <authorList>
            <person name="Tan P.W."/>
            <person name="Chan K.-G."/>
        </authorList>
    </citation>
    <scope>NUCLEOTIDE SEQUENCE [LARGE SCALE GENOMIC DNA]</scope>
    <source>
        <strain evidence="1 2">TPW29</strain>
    </source>
</reference>
<comment type="caution">
    <text evidence="1">The sequence shown here is derived from an EMBL/GenBank/DDBJ whole genome shotgun (WGS) entry which is preliminary data.</text>
</comment>
<accession>A0A0B4DQM3</accession>
<evidence type="ECO:0008006" key="3">
    <source>
        <dbReference type="Google" id="ProtNLM"/>
    </source>
</evidence>
<dbReference type="Proteomes" id="UP000031202">
    <property type="component" value="Unassembled WGS sequence"/>
</dbReference>
<evidence type="ECO:0000313" key="1">
    <source>
        <dbReference type="EMBL" id="KIC56573.1"/>
    </source>
</evidence>
<proteinExistence type="predicted"/>
<name>A0A0B4DQM3_9MICO</name>
<protein>
    <recommendedName>
        <fullName evidence="3">Transcriptional regulator, AbiEi antitoxin, Type IV TA system</fullName>
    </recommendedName>
</protein>
<dbReference type="EMBL" id="JWSZ01000016">
    <property type="protein sequence ID" value="KIC56573.1"/>
    <property type="molecule type" value="Genomic_DNA"/>
</dbReference>
<dbReference type="RefSeq" id="WP_039416469.1">
    <property type="nucleotide sequence ID" value="NZ_JWSZ01000016.1"/>
</dbReference>
<dbReference type="AlphaFoldDB" id="A0A0B4DQM3"/>
<organism evidence="1 2">
    <name type="scientific">Microbacterium hominis</name>
    <dbReference type="NCBI Taxonomy" id="162426"/>
    <lineage>
        <taxon>Bacteria</taxon>
        <taxon>Bacillati</taxon>
        <taxon>Actinomycetota</taxon>
        <taxon>Actinomycetes</taxon>
        <taxon>Micrococcales</taxon>
        <taxon>Microbacteriaceae</taxon>
        <taxon>Microbacterium</taxon>
    </lineage>
</organism>
<sequence>MPHLPTHHATTRSPLPLVTAAEARVLRLAVSGPGFARVRRGVYVDAAAAARLAPWQRYALRVHAFALAHPDAVLCLESAAVLLGLPLFGETRDIHVFDPDRTASRRFGDVCVHTSTDAREVVRVDGILCTSPADAVVDLARVLPPAQALAVVDTAISPRQGGTLVVDDLRERAASQVSRRGVARLAWVWAHADARAESPGESVSRAVIRWCGFEDPVLQAEFRYEGVTDRTDFLFPTSRTVGESDGWGKYGIGDNDALEGAALRFRDEKRREDRLRRAGHPVARWEMADAVRVEPLATALQRAYVRLVRPRDRAGLASLRHTPRALPHRAR</sequence>
<gene>
    <name evidence="1" type="ORF">RM52_12180</name>
</gene>